<dbReference type="Pfam" id="PF00533">
    <property type="entry name" value="BRCT"/>
    <property type="match status" value="1"/>
</dbReference>
<reference evidence="2" key="2">
    <citation type="submission" date="2022-06" db="UniProtKB">
        <authorList>
            <consortium name="EnsemblMetazoa"/>
        </authorList>
    </citation>
    <scope>IDENTIFICATION</scope>
    <source>
        <strain evidence="2">DF5081</strain>
    </source>
</reference>
<accession>A0A8R1DGL3</accession>
<proteinExistence type="predicted"/>
<sequence length="256" mass="29227">MKQIDTSDEALPATTHCICHTTADGVLESNNFEVLQLIFRGVIIVKEQWMTDCLQNPTLIENDEKYLIHNFDSVLSLATLIPKLGATLLSAMLLKETFNKGSHPYLHAHENPVWILHDNSFDLTEYQNDPDHLFFTISEKEFIALLSMCSTDFQQPVFTVLSLATLIPKLGATLLSAMLLKETFNKGSHPYLHAHENPVWILHDNSFDLTEYQNDPDHLFFTISEKEFIALLFKREFVRDVSKEPISMVTVEDGFV</sequence>
<dbReference type="EnsemblMetazoa" id="CJA02223.1">
    <property type="protein sequence ID" value="CJA02223.1"/>
    <property type="gene ID" value="WBGene00121427"/>
</dbReference>
<keyword evidence="3" id="KW-1185">Reference proteome</keyword>
<feature type="domain" description="BRCT" evidence="1">
    <location>
        <begin position="1"/>
        <end position="67"/>
    </location>
</feature>
<dbReference type="AlphaFoldDB" id="A0A8R1DGL3"/>
<protein>
    <submittedName>
        <fullName evidence="2">BRCT domain-containing protein</fullName>
    </submittedName>
</protein>
<dbReference type="Proteomes" id="UP000005237">
    <property type="component" value="Unassembled WGS sequence"/>
</dbReference>
<dbReference type="InterPro" id="IPR053345">
    <property type="entry name" value="Ankyrin_repeat-containing"/>
</dbReference>
<evidence type="ECO:0000313" key="2">
    <source>
        <dbReference type="EnsemblMetazoa" id="CJA02223.1"/>
    </source>
</evidence>
<reference evidence="3" key="1">
    <citation type="submission" date="2010-08" db="EMBL/GenBank/DDBJ databases">
        <authorList>
            <consortium name="Caenorhabditis japonica Sequencing Consortium"/>
            <person name="Wilson R.K."/>
        </authorList>
    </citation>
    <scope>NUCLEOTIDE SEQUENCE [LARGE SCALE GENOMIC DNA]</scope>
    <source>
        <strain evidence="3">DF5081</strain>
    </source>
</reference>
<dbReference type="InterPro" id="IPR001357">
    <property type="entry name" value="BRCT_dom"/>
</dbReference>
<dbReference type="PROSITE" id="PS50172">
    <property type="entry name" value="BRCT"/>
    <property type="match status" value="1"/>
</dbReference>
<dbReference type="SUPFAM" id="SSF52113">
    <property type="entry name" value="BRCT domain"/>
    <property type="match status" value="1"/>
</dbReference>
<name>A0A8R1DGL3_CAEJA</name>
<organism evidence="2 3">
    <name type="scientific">Caenorhabditis japonica</name>
    <dbReference type="NCBI Taxonomy" id="281687"/>
    <lineage>
        <taxon>Eukaryota</taxon>
        <taxon>Metazoa</taxon>
        <taxon>Ecdysozoa</taxon>
        <taxon>Nematoda</taxon>
        <taxon>Chromadorea</taxon>
        <taxon>Rhabditida</taxon>
        <taxon>Rhabditina</taxon>
        <taxon>Rhabditomorpha</taxon>
        <taxon>Rhabditoidea</taxon>
        <taxon>Rhabditidae</taxon>
        <taxon>Peloderinae</taxon>
        <taxon>Caenorhabditis</taxon>
    </lineage>
</organism>
<evidence type="ECO:0000313" key="3">
    <source>
        <dbReference type="Proteomes" id="UP000005237"/>
    </source>
</evidence>
<dbReference type="InterPro" id="IPR036420">
    <property type="entry name" value="BRCT_dom_sf"/>
</dbReference>
<evidence type="ECO:0000259" key="1">
    <source>
        <dbReference type="PROSITE" id="PS50172"/>
    </source>
</evidence>
<dbReference type="Gene3D" id="3.40.50.10190">
    <property type="entry name" value="BRCT domain"/>
    <property type="match status" value="1"/>
</dbReference>
<dbReference type="PANTHER" id="PTHR22956">
    <property type="entry name" value="ANKYRIN REPEAT-CONTAINING PROTEIN F37A4.4-RELATED-RELATED"/>
    <property type="match status" value="1"/>
</dbReference>